<accession>A0A1W2HBX7</accession>
<name>A0A1W2HBX7_9BACT</name>
<sequence>MKIGIHSKTGNFSERWIKYCEEKGIKYKIVNCYDNDIIDQLRDCDALMWHHYEYSKIDYLFAKQLLFAIQVSGKKVFPNFNTNWHYDDKIGQKYLFESIDAPLVPTYIFYSKEDAFRWLNETNFPKVFKLRNGAGSWNVKIVKNRKIGYHLVNKAFDKGFEHTHPPLEFFKETWRNYKLGKNQLSHVKTALKRFIYIPKRHRKPVIERDYIYFQEFIPDNYFDIRVIVIYGRAFAIKRMVRENDFRASGSGDIQYSIENFNEETIQLAFSTAKKIGSQCAGFDIIYQDKKPLIVEVSFAFTAEVYEKCEGYWDENLNFYKGQFNPYGWMVDSVLDENR</sequence>
<keyword evidence="3" id="KW-0808">Transferase</keyword>
<feature type="domain" description="ATP-grasp" evidence="2">
    <location>
        <begin position="93"/>
        <end position="327"/>
    </location>
</feature>
<dbReference type="InterPro" id="IPR013651">
    <property type="entry name" value="ATP-grasp_RimK-type"/>
</dbReference>
<dbReference type="PANTHER" id="PTHR21621">
    <property type="entry name" value="RIBOSOMAL PROTEIN S6 MODIFICATION PROTEIN"/>
    <property type="match status" value="1"/>
</dbReference>
<protein>
    <submittedName>
        <fullName evidence="3">Glutathione synthase/Ribosomal protein S6 modification enzyme (Glutaminyl transferase)</fullName>
    </submittedName>
</protein>
<dbReference type="InterPro" id="IPR011761">
    <property type="entry name" value="ATP-grasp"/>
</dbReference>
<dbReference type="STRING" id="758820.SAMN00777080_4996"/>
<proteinExistence type="predicted"/>
<dbReference type="PROSITE" id="PS50975">
    <property type="entry name" value="ATP_GRASP"/>
    <property type="match status" value="1"/>
</dbReference>
<dbReference type="Pfam" id="PF08443">
    <property type="entry name" value="RimK"/>
    <property type="match status" value="1"/>
</dbReference>
<dbReference type="PANTHER" id="PTHR21621:SF0">
    <property type="entry name" value="BETA-CITRYLGLUTAMATE SYNTHASE B-RELATED"/>
    <property type="match status" value="1"/>
</dbReference>
<dbReference type="Gene3D" id="3.30.470.20">
    <property type="entry name" value="ATP-grasp fold, B domain"/>
    <property type="match status" value="1"/>
</dbReference>
<evidence type="ECO:0000259" key="2">
    <source>
        <dbReference type="PROSITE" id="PS50975"/>
    </source>
</evidence>
<dbReference type="SUPFAM" id="SSF56059">
    <property type="entry name" value="Glutathione synthetase ATP-binding domain-like"/>
    <property type="match status" value="1"/>
</dbReference>
<keyword evidence="4" id="KW-1185">Reference proteome</keyword>
<keyword evidence="1" id="KW-0547">Nucleotide-binding</keyword>
<dbReference type="GO" id="GO:0018169">
    <property type="term" value="F:ribosomal S6-glutamic acid ligase activity"/>
    <property type="evidence" value="ECO:0007669"/>
    <property type="project" value="TreeGrafter"/>
</dbReference>
<evidence type="ECO:0000313" key="3">
    <source>
        <dbReference type="EMBL" id="SMD46311.1"/>
    </source>
</evidence>
<dbReference type="GO" id="GO:0005737">
    <property type="term" value="C:cytoplasm"/>
    <property type="evidence" value="ECO:0007669"/>
    <property type="project" value="TreeGrafter"/>
</dbReference>
<dbReference type="RefSeq" id="WP_084123228.1">
    <property type="nucleotide sequence ID" value="NZ_LT838813.1"/>
</dbReference>
<dbReference type="AlphaFoldDB" id="A0A1W2HBX7"/>
<dbReference type="GO" id="GO:0046872">
    <property type="term" value="F:metal ion binding"/>
    <property type="evidence" value="ECO:0007669"/>
    <property type="project" value="InterPro"/>
</dbReference>
<gene>
    <name evidence="3" type="ORF">SAMN00777080_4996</name>
</gene>
<dbReference type="Proteomes" id="UP000192333">
    <property type="component" value="Chromosome I"/>
</dbReference>
<dbReference type="GO" id="GO:0005524">
    <property type="term" value="F:ATP binding"/>
    <property type="evidence" value="ECO:0007669"/>
    <property type="project" value="UniProtKB-UniRule"/>
</dbReference>
<evidence type="ECO:0000256" key="1">
    <source>
        <dbReference type="PROSITE-ProRule" id="PRU00409"/>
    </source>
</evidence>
<keyword evidence="1" id="KW-0067">ATP-binding</keyword>
<dbReference type="OrthoDB" id="1704979at2"/>
<dbReference type="GO" id="GO:0009432">
    <property type="term" value="P:SOS response"/>
    <property type="evidence" value="ECO:0007669"/>
    <property type="project" value="TreeGrafter"/>
</dbReference>
<dbReference type="GO" id="GO:0016740">
    <property type="term" value="F:transferase activity"/>
    <property type="evidence" value="ECO:0007669"/>
    <property type="project" value="UniProtKB-KW"/>
</dbReference>
<evidence type="ECO:0000313" key="4">
    <source>
        <dbReference type="Proteomes" id="UP000192333"/>
    </source>
</evidence>
<reference evidence="4" key="1">
    <citation type="submission" date="2017-04" db="EMBL/GenBank/DDBJ databases">
        <authorList>
            <person name="Varghese N."/>
            <person name="Submissions S."/>
        </authorList>
    </citation>
    <scope>NUCLEOTIDE SEQUENCE [LARGE SCALE GENOMIC DNA]</scope>
    <source>
        <strain evidence="4">DSM 16537</strain>
    </source>
</reference>
<dbReference type="EMBL" id="LT838813">
    <property type="protein sequence ID" value="SMD46311.1"/>
    <property type="molecule type" value="Genomic_DNA"/>
</dbReference>
<organism evidence="3 4">
    <name type="scientific">Aquiflexum balticum DSM 16537</name>
    <dbReference type="NCBI Taxonomy" id="758820"/>
    <lineage>
        <taxon>Bacteria</taxon>
        <taxon>Pseudomonadati</taxon>
        <taxon>Bacteroidota</taxon>
        <taxon>Cytophagia</taxon>
        <taxon>Cytophagales</taxon>
        <taxon>Cyclobacteriaceae</taxon>
        <taxon>Aquiflexum</taxon>
    </lineage>
</organism>